<dbReference type="KEGG" id="bspl:114846332"/>
<dbReference type="GO" id="GO:1990481">
    <property type="term" value="P:mRNA pseudouridine synthesis"/>
    <property type="evidence" value="ECO:0007669"/>
    <property type="project" value="TreeGrafter"/>
</dbReference>
<dbReference type="OrthoDB" id="25767at2759"/>
<feature type="compositionally biased region" description="Basic residues" evidence="4">
    <location>
        <begin position="44"/>
        <end position="54"/>
    </location>
</feature>
<keyword evidence="2" id="KW-0819">tRNA processing</keyword>
<dbReference type="GO" id="GO:0031119">
    <property type="term" value="P:tRNA pseudouridine synthesis"/>
    <property type="evidence" value="ECO:0007669"/>
    <property type="project" value="TreeGrafter"/>
</dbReference>
<feature type="domain" description="Pseudouridine synthase I TruA alpha/beta" evidence="5">
    <location>
        <begin position="219"/>
        <end position="335"/>
    </location>
</feature>
<dbReference type="NCBIfam" id="TIGR00071">
    <property type="entry name" value="hisT_truA"/>
    <property type="match status" value="1"/>
</dbReference>
<dbReference type="GO" id="GO:0005634">
    <property type="term" value="C:nucleus"/>
    <property type="evidence" value="ECO:0007669"/>
    <property type="project" value="TreeGrafter"/>
</dbReference>
<dbReference type="GeneTree" id="ENSGT00950000183160"/>
<dbReference type="PANTHER" id="PTHR11142">
    <property type="entry name" value="PSEUDOURIDYLATE SYNTHASE"/>
    <property type="match status" value="1"/>
</dbReference>
<dbReference type="Proteomes" id="UP000515150">
    <property type="component" value="Chromosome 19"/>
</dbReference>
<name>A0A6P7LC84_BETSP</name>
<dbReference type="InterPro" id="IPR020095">
    <property type="entry name" value="PsdUridine_synth_TruA_C"/>
</dbReference>
<dbReference type="CTD" id="83480"/>
<evidence type="ECO:0000313" key="8">
    <source>
        <dbReference type="RefSeq" id="XP_028991059.1"/>
    </source>
</evidence>
<evidence type="ECO:0000313" key="6">
    <source>
        <dbReference type="Proteomes" id="UP000515150"/>
    </source>
</evidence>
<dbReference type="GO" id="GO:0009982">
    <property type="term" value="F:pseudouridine synthase activity"/>
    <property type="evidence" value="ECO:0007669"/>
    <property type="project" value="InterPro"/>
</dbReference>
<evidence type="ECO:0000256" key="1">
    <source>
        <dbReference type="ARBA" id="ARBA00009375"/>
    </source>
</evidence>
<feature type="compositionally biased region" description="Polar residues" evidence="4">
    <location>
        <begin position="453"/>
        <end position="464"/>
    </location>
</feature>
<keyword evidence="6" id="KW-1185">Reference proteome</keyword>
<dbReference type="RefSeq" id="XP_028991059.1">
    <property type="nucleotide sequence ID" value="XM_029135226.3"/>
</dbReference>
<dbReference type="GO" id="GO:0005737">
    <property type="term" value="C:cytoplasm"/>
    <property type="evidence" value="ECO:0007669"/>
    <property type="project" value="TreeGrafter"/>
</dbReference>
<gene>
    <name evidence="7 8" type="primary">pus3</name>
</gene>
<dbReference type="InterPro" id="IPR020094">
    <property type="entry name" value="TruA/RsuA/RluB/E/F_N"/>
</dbReference>
<evidence type="ECO:0000256" key="4">
    <source>
        <dbReference type="SAM" id="MobiDB-lite"/>
    </source>
</evidence>
<sequence length="464" mass="52607">MAESLTQRVKELEEELERLKSQLEKGVEAGEDASSPSLNESTSSRKKSSKKAKKERPFDFSAHPRRHVALRLAYLGWAYQGFAVQENTDNTVEARLFEALLKTRLIQERQSSNYHRCGRTDKGVSAFSQVITIDLRSTQFCGGLGVTLPENVELSTKNKGPVPELPYAKMLNRVLPLDIRILDWAPVAEGFSARFDCQSRTYRYYFPRGSLDLELMTEAAKKYEGTHDFRNLCKMDVGNGVLQFERTILSATVKPVQPQLDSSMNKYDLFVFEIKGLAFLYHQVRCMMAVLLLIGQKLEAPDIINQLLDVQTNPRKPQYSMAVDYPLVLYNCHFEGVSWQQEAEEVNHVLSTLQQHWTQSAVKTQVVHGMIQGLETMGGESSSYCLLVEGSRQKNYRPLLERPCCESLESRISHFVKRGRLELEESENGGEMIHRGKRSKHSSTSLSLPVSSEMKQSGNPKAED</sequence>
<evidence type="ECO:0000259" key="5">
    <source>
        <dbReference type="Pfam" id="PF01416"/>
    </source>
</evidence>
<dbReference type="GeneID" id="114846332"/>
<proteinExistence type="inferred from homology"/>
<dbReference type="InterPro" id="IPR020103">
    <property type="entry name" value="PsdUridine_synth_cat_dom_sf"/>
</dbReference>
<dbReference type="Pfam" id="PF01416">
    <property type="entry name" value="PseudoU_synth_1"/>
    <property type="match status" value="1"/>
</dbReference>
<dbReference type="InterPro" id="IPR020097">
    <property type="entry name" value="PsdUridine_synth_TruA_a/b_dom"/>
</dbReference>
<reference evidence="7 8" key="1">
    <citation type="submission" date="2025-04" db="UniProtKB">
        <authorList>
            <consortium name="RefSeq"/>
        </authorList>
    </citation>
    <scope>IDENTIFICATION</scope>
</reference>
<dbReference type="RefSeq" id="XP_028991058.1">
    <property type="nucleotide sequence ID" value="XM_029135225.3"/>
</dbReference>
<dbReference type="SUPFAM" id="SSF55120">
    <property type="entry name" value="Pseudouridine synthase"/>
    <property type="match status" value="1"/>
</dbReference>
<dbReference type="HAMAP" id="MF_00171">
    <property type="entry name" value="TruA"/>
    <property type="match status" value="1"/>
</dbReference>
<dbReference type="FunFam" id="3.30.70.580:FF:000007">
    <property type="entry name" value="tRNA pseudouridine synthase"/>
    <property type="match status" value="1"/>
</dbReference>
<evidence type="ECO:0000256" key="2">
    <source>
        <dbReference type="ARBA" id="ARBA00022694"/>
    </source>
</evidence>
<dbReference type="Gene3D" id="3.30.70.580">
    <property type="entry name" value="Pseudouridine synthase I, catalytic domain, N-terminal subdomain"/>
    <property type="match status" value="1"/>
</dbReference>
<feature type="compositionally biased region" description="Low complexity" evidence="4">
    <location>
        <begin position="442"/>
        <end position="452"/>
    </location>
</feature>
<evidence type="ECO:0000313" key="7">
    <source>
        <dbReference type="RefSeq" id="XP_028991058.1"/>
    </source>
</evidence>
<feature type="region of interest" description="Disordered" evidence="4">
    <location>
        <begin position="20"/>
        <end position="60"/>
    </location>
</feature>
<dbReference type="AlphaFoldDB" id="A0A6P7LC84"/>
<evidence type="ECO:0000256" key="3">
    <source>
        <dbReference type="ARBA" id="ARBA00023235"/>
    </source>
</evidence>
<protein>
    <submittedName>
        <fullName evidence="7 8">tRNA pseudouridine(38/39) synthase</fullName>
    </submittedName>
</protein>
<dbReference type="GO" id="GO:0003723">
    <property type="term" value="F:RNA binding"/>
    <property type="evidence" value="ECO:0007669"/>
    <property type="project" value="InterPro"/>
</dbReference>
<feature type="region of interest" description="Disordered" evidence="4">
    <location>
        <begin position="426"/>
        <end position="464"/>
    </location>
</feature>
<dbReference type="Gene3D" id="3.30.70.660">
    <property type="entry name" value="Pseudouridine synthase I, catalytic domain, C-terminal subdomain"/>
    <property type="match status" value="1"/>
</dbReference>
<keyword evidence="3" id="KW-0413">Isomerase</keyword>
<dbReference type="InterPro" id="IPR001406">
    <property type="entry name" value="PsdUridine_synth_TruA"/>
</dbReference>
<organism evidence="6 8">
    <name type="scientific">Betta splendens</name>
    <name type="common">Siamese fighting fish</name>
    <dbReference type="NCBI Taxonomy" id="158456"/>
    <lineage>
        <taxon>Eukaryota</taxon>
        <taxon>Metazoa</taxon>
        <taxon>Chordata</taxon>
        <taxon>Craniata</taxon>
        <taxon>Vertebrata</taxon>
        <taxon>Euteleostomi</taxon>
        <taxon>Actinopterygii</taxon>
        <taxon>Neopterygii</taxon>
        <taxon>Teleostei</taxon>
        <taxon>Neoteleostei</taxon>
        <taxon>Acanthomorphata</taxon>
        <taxon>Anabantaria</taxon>
        <taxon>Anabantiformes</taxon>
        <taxon>Anabantoidei</taxon>
        <taxon>Osphronemidae</taxon>
        <taxon>Betta</taxon>
    </lineage>
</organism>
<comment type="similarity">
    <text evidence="1">Belongs to the tRNA pseudouridine synthase TruA family.</text>
</comment>
<accession>A0A6P7LC84</accession>
<dbReference type="PANTHER" id="PTHR11142:SF5">
    <property type="entry name" value="TRNA PSEUDOURIDINE(38_39) SYNTHASE"/>
    <property type="match status" value="1"/>
</dbReference>
<dbReference type="SMR" id="A0A6P7LC84"/>
<dbReference type="CDD" id="cd02569">
    <property type="entry name" value="PseudoU_synth_ScPus3"/>
    <property type="match status" value="1"/>
</dbReference>
<dbReference type="InterPro" id="IPR041707">
    <property type="entry name" value="Pus3-like"/>
</dbReference>